<evidence type="ECO:0000313" key="3">
    <source>
        <dbReference type="Proteomes" id="UP000252519"/>
    </source>
</evidence>
<name>A0A368FUI3_ANCCA</name>
<dbReference type="SUPFAM" id="SSF63712">
    <property type="entry name" value="Nicotinic receptor ligand binding domain-like"/>
    <property type="match status" value="1"/>
</dbReference>
<protein>
    <recommendedName>
        <fullName evidence="1">Neurotransmitter-gated ion-channel ligand-binding domain-containing protein</fullName>
    </recommendedName>
</protein>
<dbReference type="OrthoDB" id="5975154at2759"/>
<dbReference type="GO" id="GO:0016020">
    <property type="term" value="C:membrane"/>
    <property type="evidence" value="ECO:0007669"/>
    <property type="project" value="InterPro"/>
</dbReference>
<sequence length="92" mass="10777">MLSNRITAVEGGSRLLQQSEPKFLAATATSYRTLMKNYSAIVRPVRNPNKIWNDYRLRWRPLAFDNISSVRFPGDEQQIWQPDILLYNRHAN</sequence>
<reference evidence="2 3" key="1">
    <citation type="submission" date="2014-10" db="EMBL/GenBank/DDBJ databases">
        <title>Draft genome of the hookworm Ancylostoma caninum.</title>
        <authorList>
            <person name="Mitreva M."/>
        </authorList>
    </citation>
    <scope>NUCLEOTIDE SEQUENCE [LARGE SCALE GENOMIC DNA]</scope>
    <source>
        <strain evidence="2 3">Baltimore</strain>
    </source>
</reference>
<dbReference type="Pfam" id="PF02931">
    <property type="entry name" value="Neur_chan_LBD"/>
    <property type="match status" value="1"/>
</dbReference>
<dbReference type="InterPro" id="IPR036734">
    <property type="entry name" value="Neur_chan_lig-bd_sf"/>
</dbReference>
<accession>A0A368FUI3</accession>
<organism evidence="2 3">
    <name type="scientific">Ancylostoma caninum</name>
    <name type="common">Dog hookworm</name>
    <dbReference type="NCBI Taxonomy" id="29170"/>
    <lineage>
        <taxon>Eukaryota</taxon>
        <taxon>Metazoa</taxon>
        <taxon>Ecdysozoa</taxon>
        <taxon>Nematoda</taxon>
        <taxon>Chromadorea</taxon>
        <taxon>Rhabditida</taxon>
        <taxon>Rhabditina</taxon>
        <taxon>Rhabditomorpha</taxon>
        <taxon>Strongyloidea</taxon>
        <taxon>Ancylostomatidae</taxon>
        <taxon>Ancylostomatinae</taxon>
        <taxon>Ancylostoma</taxon>
    </lineage>
</organism>
<dbReference type="Gene3D" id="2.70.170.10">
    <property type="entry name" value="Neurotransmitter-gated ion-channel ligand-binding domain"/>
    <property type="match status" value="1"/>
</dbReference>
<evidence type="ECO:0000259" key="1">
    <source>
        <dbReference type="Pfam" id="PF02931"/>
    </source>
</evidence>
<dbReference type="InterPro" id="IPR006202">
    <property type="entry name" value="Neur_chan_lig-bd"/>
</dbReference>
<evidence type="ECO:0000313" key="2">
    <source>
        <dbReference type="EMBL" id="RCN33907.1"/>
    </source>
</evidence>
<proteinExistence type="predicted"/>
<keyword evidence="3" id="KW-1185">Reference proteome</keyword>
<dbReference type="EMBL" id="JOJR01000852">
    <property type="protein sequence ID" value="RCN33907.1"/>
    <property type="molecule type" value="Genomic_DNA"/>
</dbReference>
<feature type="domain" description="Neurotransmitter-gated ion-channel ligand-binding" evidence="1">
    <location>
        <begin position="51"/>
        <end position="90"/>
    </location>
</feature>
<gene>
    <name evidence="2" type="ORF">ANCCAN_20253</name>
</gene>
<dbReference type="GO" id="GO:0005230">
    <property type="term" value="F:extracellular ligand-gated monoatomic ion channel activity"/>
    <property type="evidence" value="ECO:0007669"/>
    <property type="project" value="InterPro"/>
</dbReference>
<dbReference type="Proteomes" id="UP000252519">
    <property type="component" value="Unassembled WGS sequence"/>
</dbReference>
<dbReference type="STRING" id="29170.A0A368FUI3"/>
<dbReference type="AlphaFoldDB" id="A0A368FUI3"/>
<comment type="caution">
    <text evidence="2">The sequence shown here is derived from an EMBL/GenBank/DDBJ whole genome shotgun (WGS) entry which is preliminary data.</text>
</comment>